<sequence>MKTRTWGPTSYFLRCFQAVSTAAITQKRDGNNFWNFLFWTYTSVASLIADLFDVSANEDDVERRRRDQLIGGRQPLLNPARTKKQESGEFRANYSTQNVCCEKLKSQ</sequence>
<name>A0ABQ9ZGN8_9CRUS</name>
<comment type="caution">
    <text evidence="1">The sequence shown here is derived from an EMBL/GenBank/DDBJ whole genome shotgun (WGS) entry which is preliminary data.</text>
</comment>
<dbReference type="EMBL" id="JAOYFB010000003">
    <property type="protein sequence ID" value="KAK4012080.1"/>
    <property type="molecule type" value="Genomic_DNA"/>
</dbReference>
<keyword evidence="2" id="KW-1185">Reference proteome</keyword>
<evidence type="ECO:0000313" key="2">
    <source>
        <dbReference type="Proteomes" id="UP001234178"/>
    </source>
</evidence>
<evidence type="ECO:0000313" key="1">
    <source>
        <dbReference type="EMBL" id="KAK4012080.1"/>
    </source>
</evidence>
<accession>A0ABQ9ZGN8</accession>
<protein>
    <submittedName>
        <fullName evidence="1">Uncharacterized protein</fullName>
    </submittedName>
</protein>
<proteinExistence type="predicted"/>
<gene>
    <name evidence="1" type="ORF">OUZ56_021180</name>
</gene>
<organism evidence="1 2">
    <name type="scientific">Daphnia magna</name>
    <dbReference type="NCBI Taxonomy" id="35525"/>
    <lineage>
        <taxon>Eukaryota</taxon>
        <taxon>Metazoa</taxon>
        <taxon>Ecdysozoa</taxon>
        <taxon>Arthropoda</taxon>
        <taxon>Crustacea</taxon>
        <taxon>Branchiopoda</taxon>
        <taxon>Diplostraca</taxon>
        <taxon>Cladocera</taxon>
        <taxon>Anomopoda</taxon>
        <taxon>Daphniidae</taxon>
        <taxon>Daphnia</taxon>
    </lineage>
</organism>
<dbReference type="Proteomes" id="UP001234178">
    <property type="component" value="Unassembled WGS sequence"/>
</dbReference>
<reference evidence="1 2" key="1">
    <citation type="journal article" date="2023" name="Nucleic Acids Res.">
        <title>The hologenome of Daphnia magna reveals possible DNA methylation and microbiome-mediated evolution of the host genome.</title>
        <authorList>
            <person name="Chaturvedi A."/>
            <person name="Li X."/>
            <person name="Dhandapani V."/>
            <person name="Marshall H."/>
            <person name="Kissane S."/>
            <person name="Cuenca-Cambronero M."/>
            <person name="Asole G."/>
            <person name="Calvet F."/>
            <person name="Ruiz-Romero M."/>
            <person name="Marangio P."/>
            <person name="Guigo R."/>
            <person name="Rago D."/>
            <person name="Mirbahai L."/>
            <person name="Eastwood N."/>
            <person name="Colbourne J.K."/>
            <person name="Zhou J."/>
            <person name="Mallon E."/>
            <person name="Orsini L."/>
        </authorList>
    </citation>
    <scope>NUCLEOTIDE SEQUENCE [LARGE SCALE GENOMIC DNA]</scope>
    <source>
        <strain evidence="1">LRV0_1</strain>
    </source>
</reference>